<accession>A0A179IJL2</accession>
<comment type="caution">
    <text evidence="7">The sequence shown here is derived from an EMBL/GenBank/DDBJ whole genome shotgun (WGS) entry which is preliminary data.</text>
</comment>
<sequence length="506" mass="56021">MAEYRQSAALDGGIVEKTASTTIATTSTMLSPEEDKRLLRKIDLCLLPILAVSYMFQYLDKSALSLTAILGIREDLGVSGSAYSWANSVYYFGYLIASYPAAALMVRLPTEKQSQRQCTSSPAFVMRKLHSRTMSRFRADLLLVFPFSFFWGCILIMTPLCFNSAGLLANRFFLGATEAAIAPGLGVLVSMWYKRSEQPLRHAAWFLGNTFAGMVGNLMGYGIGHIHTIASWKAVFAIFGAATVAWGIAMVMILPDVPNKAFFLSKEDREKAILRVQENMTGIKNNNIKWPQVREALTDPKAWILVLIQLCSNIPNGGVASFGPIIIQGMGFSTFSTLLLNSLSYVFQAAFVLIATIGSTYLRNTRTLWIAWGFSMSLAGAIMVRVLDPSQRWSRFIGYSFLLGYVCSFPLNISMITSNTGGFTKKMTMNSMIFIAYCVGNIIGPQLFFARESPKYTSGFLAMLLRNATKVLELLKTGFETTVYVHGILVWPTPDLFPADYIQNGK</sequence>
<gene>
    <name evidence="7" type="ORF">LLEC1_01258</name>
</gene>
<feature type="transmembrane region" description="Helical" evidence="6">
    <location>
        <begin position="396"/>
        <end position="417"/>
    </location>
</feature>
<feature type="transmembrane region" description="Helical" evidence="6">
    <location>
        <begin position="429"/>
        <end position="450"/>
    </location>
</feature>
<evidence type="ECO:0000313" key="7">
    <source>
        <dbReference type="EMBL" id="OAR01920.1"/>
    </source>
</evidence>
<dbReference type="OMA" id="AYSWANS"/>
<evidence type="ECO:0000256" key="2">
    <source>
        <dbReference type="ARBA" id="ARBA00022448"/>
    </source>
</evidence>
<dbReference type="AlphaFoldDB" id="A0A179IJL2"/>
<dbReference type="SUPFAM" id="SSF103473">
    <property type="entry name" value="MFS general substrate transporter"/>
    <property type="match status" value="1"/>
</dbReference>
<protein>
    <recommendedName>
        <fullName evidence="9">Major facilitator superfamily (MFS) profile domain-containing protein</fullName>
    </recommendedName>
</protein>
<dbReference type="Proteomes" id="UP000243081">
    <property type="component" value="Unassembled WGS sequence"/>
</dbReference>
<feature type="transmembrane region" description="Helical" evidence="6">
    <location>
        <begin position="368"/>
        <end position="387"/>
    </location>
</feature>
<feature type="transmembrane region" description="Helical" evidence="6">
    <location>
        <begin position="235"/>
        <end position="254"/>
    </location>
</feature>
<dbReference type="GO" id="GO:0016020">
    <property type="term" value="C:membrane"/>
    <property type="evidence" value="ECO:0007669"/>
    <property type="project" value="UniProtKB-SubCell"/>
</dbReference>
<dbReference type="InterPro" id="IPR036259">
    <property type="entry name" value="MFS_trans_sf"/>
</dbReference>
<keyword evidence="2" id="KW-0813">Transport</keyword>
<feature type="transmembrane region" description="Helical" evidence="6">
    <location>
        <begin position="141"/>
        <end position="160"/>
    </location>
</feature>
<dbReference type="PANTHER" id="PTHR43791:SF103">
    <property type="entry name" value="MAJOR FACILITATOR SUPERFAMILY (MFS) PROFILE DOMAIN-CONTAINING PROTEIN-RELATED"/>
    <property type="match status" value="1"/>
</dbReference>
<evidence type="ECO:0000256" key="1">
    <source>
        <dbReference type="ARBA" id="ARBA00004141"/>
    </source>
</evidence>
<keyword evidence="3 6" id="KW-0812">Transmembrane</keyword>
<evidence type="ECO:0000256" key="4">
    <source>
        <dbReference type="ARBA" id="ARBA00022989"/>
    </source>
</evidence>
<dbReference type="Pfam" id="PF07690">
    <property type="entry name" value="MFS_1"/>
    <property type="match status" value="1"/>
</dbReference>
<dbReference type="Gene3D" id="1.20.1250.20">
    <property type="entry name" value="MFS general substrate transporter like domains"/>
    <property type="match status" value="2"/>
</dbReference>
<feature type="transmembrane region" description="Helical" evidence="6">
    <location>
        <begin position="205"/>
        <end position="223"/>
    </location>
</feature>
<evidence type="ECO:0000256" key="6">
    <source>
        <dbReference type="SAM" id="Phobius"/>
    </source>
</evidence>
<comment type="subcellular location">
    <subcellularLocation>
        <location evidence="1">Membrane</location>
        <topology evidence="1">Multi-pass membrane protein</topology>
    </subcellularLocation>
</comment>
<dbReference type="EMBL" id="LUKN01000928">
    <property type="protein sequence ID" value="OAR01920.1"/>
    <property type="molecule type" value="Genomic_DNA"/>
</dbReference>
<reference evidence="7 8" key="1">
    <citation type="submission" date="2016-03" db="EMBL/GenBank/DDBJ databases">
        <title>Fine-scale spatial genetic structure of a fungal parasite of coffee scale insects.</title>
        <authorList>
            <person name="Jackson D."/>
            <person name="Zemenick K.A."/>
            <person name="Malloure B."/>
            <person name="Quandt C.A."/>
            <person name="James T.Y."/>
        </authorList>
    </citation>
    <scope>NUCLEOTIDE SEQUENCE [LARGE SCALE GENOMIC DNA]</scope>
    <source>
        <strain evidence="7 8">UM487</strain>
    </source>
</reference>
<name>A0A179IJL2_CORDF</name>
<dbReference type="InterPro" id="IPR011701">
    <property type="entry name" value="MFS"/>
</dbReference>
<dbReference type="GO" id="GO:0022857">
    <property type="term" value="F:transmembrane transporter activity"/>
    <property type="evidence" value="ECO:0007669"/>
    <property type="project" value="InterPro"/>
</dbReference>
<dbReference type="OrthoDB" id="6730379at2759"/>
<evidence type="ECO:0008006" key="9">
    <source>
        <dbReference type="Google" id="ProtNLM"/>
    </source>
</evidence>
<proteinExistence type="predicted"/>
<evidence type="ECO:0000256" key="5">
    <source>
        <dbReference type="ARBA" id="ARBA00023136"/>
    </source>
</evidence>
<keyword evidence="4 6" id="KW-1133">Transmembrane helix</keyword>
<keyword evidence="8" id="KW-1185">Reference proteome</keyword>
<keyword evidence="5 6" id="KW-0472">Membrane</keyword>
<feature type="transmembrane region" description="Helical" evidence="6">
    <location>
        <begin position="172"/>
        <end position="193"/>
    </location>
</feature>
<dbReference type="PANTHER" id="PTHR43791">
    <property type="entry name" value="PERMEASE-RELATED"/>
    <property type="match status" value="1"/>
</dbReference>
<evidence type="ECO:0000313" key="8">
    <source>
        <dbReference type="Proteomes" id="UP000243081"/>
    </source>
</evidence>
<evidence type="ECO:0000256" key="3">
    <source>
        <dbReference type="ARBA" id="ARBA00022692"/>
    </source>
</evidence>
<organism evidence="7 8">
    <name type="scientific">Cordyceps confragosa</name>
    <name type="common">Lecanicillium lecanii</name>
    <dbReference type="NCBI Taxonomy" id="2714763"/>
    <lineage>
        <taxon>Eukaryota</taxon>
        <taxon>Fungi</taxon>
        <taxon>Dikarya</taxon>
        <taxon>Ascomycota</taxon>
        <taxon>Pezizomycotina</taxon>
        <taxon>Sordariomycetes</taxon>
        <taxon>Hypocreomycetidae</taxon>
        <taxon>Hypocreales</taxon>
        <taxon>Cordycipitaceae</taxon>
        <taxon>Akanthomyces</taxon>
    </lineage>
</organism>